<evidence type="ECO:0000313" key="2">
    <source>
        <dbReference type="Proteomes" id="UP001140172"/>
    </source>
</evidence>
<accession>A0A9W8LFA8</accession>
<keyword evidence="2" id="KW-1185">Reference proteome</keyword>
<comment type="caution">
    <text evidence="1">The sequence shown here is derived from an EMBL/GenBank/DDBJ whole genome shotgun (WGS) entry which is preliminary data.</text>
</comment>
<proteinExistence type="predicted"/>
<dbReference type="EMBL" id="JANBUM010000308">
    <property type="protein sequence ID" value="KAJ2779233.1"/>
    <property type="molecule type" value="Genomic_DNA"/>
</dbReference>
<dbReference type="AlphaFoldDB" id="A0A9W8LFA8"/>
<evidence type="ECO:0000313" key="1">
    <source>
        <dbReference type="EMBL" id="KAJ2779233.1"/>
    </source>
</evidence>
<sequence>MVFTDPIMSEGQMEKICKGDCAIIFHADIESELGYRDIKRETEPLVEICYNANRNYYHILDLTKHDLLKDFSDFKKVPDVKRGIAFYKKGELVLEMKGFEVEKFHKALKMFDDMSNGVKQTPCCGCNIM</sequence>
<dbReference type="Proteomes" id="UP001140172">
    <property type="component" value="Unassembled WGS sequence"/>
</dbReference>
<reference evidence="1" key="1">
    <citation type="submission" date="2022-07" db="EMBL/GenBank/DDBJ databases">
        <title>Phylogenomic reconstructions and comparative analyses of Kickxellomycotina fungi.</title>
        <authorList>
            <person name="Reynolds N.K."/>
            <person name="Stajich J.E."/>
            <person name="Barry K."/>
            <person name="Grigoriev I.V."/>
            <person name="Crous P."/>
            <person name="Smith M.E."/>
        </authorList>
    </citation>
    <scope>NUCLEOTIDE SEQUENCE</scope>
    <source>
        <strain evidence="1">BCRC 34489</strain>
    </source>
</reference>
<protein>
    <submittedName>
        <fullName evidence="1">Uncharacterized protein</fullName>
    </submittedName>
</protein>
<name>A0A9W8LFA8_9FUNG</name>
<dbReference type="OrthoDB" id="5511689at2759"/>
<gene>
    <name evidence="1" type="ORF">GGI15_003936</name>
</gene>
<organism evidence="1 2">
    <name type="scientific">Coemansia interrupta</name>
    <dbReference type="NCBI Taxonomy" id="1126814"/>
    <lineage>
        <taxon>Eukaryota</taxon>
        <taxon>Fungi</taxon>
        <taxon>Fungi incertae sedis</taxon>
        <taxon>Zoopagomycota</taxon>
        <taxon>Kickxellomycotina</taxon>
        <taxon>Kickxellomycetes</taxon>
        <taxon>Kickxellales</taxon>
        <taxon>Kickxellaceae</taxon>
        <taxon>Coemansia</taxon>
    </lineage>
</organism>